<evidence type="ECO:0000313" key="2">
    <source>
        <dbReference type="Proteomes" id="UP001367508"/>
    </source>
</evidence>
<sequence>MIQRRTGCYLCHGCVLAFSMKQCRNSDVSDTDLTRYLFVITSPLRLYVTWIRGWSLAHLLSKLKAPHHSLLSAAHSIIVPSFSDFNTSKFIQNLTKSLLFTQTGTSPSLSSSSPRYSTVCCFPITPSFHLKSANLADSSLIEDCVHLLINL</sequence>
<dbReference type="EMBL" id="JAYMYQ010000004">
    <property type="protein sequence ID" value="KAK7340072.1"/>
    <property type="molecule type" value="Genomic_DNA"/>
</dbReference>
<gene>
    <name evidence="1" type="ORF">VNO77_20764</name>
</gene>
<proteinExistence type="predicted"/>
<organism evidence="1 2">
    <name type="scientific">Canavalia gladiata</name>
    <name type="common">Sword bean</name>
    <name type="synonym">Dolichos gladiatus</name>
    <dbReference type="NCBI Taxonomy" id="3824"/>
    <lineage>
        <taxon>Eukaryota</taxon>
        <taxon>Viridiplantae</taxon>
        <taxon>Streptophyta</taxon>
        <taxon>Embryophyta</taxon>
        <taxon>Tracheophyta</taxon>
        <taxon>Spermatophyta</taxon>
        <taxon>Magnoliopsida</taxon>
        <taxon>eudicotyledons</taxon>
        <taxon>Gunneridae</taxon>
        <taxon>Pentapetalae</taxon>
        <taxon>rosids</taxon>
        <taxon>fabids</taxon>
        <taxon>Fabales</taxon>
        <taxon>Fabaceae</taxon>
        <taxon>Papilionoideae</taxon>
        <taxon>50 kb inversion clade</taxon>
        <taxon>NPAAA clade</taxon>
        <taxon>indigoferoid/millettioid clade</taxon>
        <taxon>Phaseoleae</taxon>
        <taxon>Canavalia</taxon>
    </lineage>
</organism>
<keyword evidence="2" id="KW-1185">Reference proteome</keyword>
<evidence type="ECO:0000313" key="1">
    <source>
        <dbReference type="EMBL" id="KAK7340072.1"/>
    </source>
</evidence>
<protein>
    <submittedName>
        <fullName evidence="1">Uncharacterized protein</fullName>
    </submittedName>
</protein>
<dbReference type="Proteomes" id="UP001367508">
    <property type="component" value="Unassembled WGS sequence"/>
</dbReference>
<comment type="caution">
    <text evidence="1">The sequence shown here is derived from an EMBL/GenBank/DDBJ whole genome shotgun (WGS) entry which is preliminary data.</text>
</comment>
<reference evidence="1 2" key="1">
    <citation type="submission" date="2024-01" db="EMBL/GenBank/DDBJ databases">
        <title>The genomes of 5 underutilized Papilionoideae crops provide insights into root nodulation and disease resistanc.</title>
        <authorList>
            <person name="Jiang F."/>
        </authorList>
    </citation>
    <scope>NUCLEOTIDE SEQUENCE [LARGE SCALE GENOMIC DNA]</scope>
    <source>
        <strain evidence="1">LVBAO_FW01</strain>
        <tissue evidence="1">Leaves</tissue>
    </source>
</reference>
<name>A0AAN9LU71_CANGL</name>
<accession>A0AAN9LU71</accession>
<dbReference type="AlphaFoldDB" id="A0AAN9LU71"/>